<reference evidence="1" key="1">
    <citation type="submission" date="2021-12" db="EMBL/GenBank/DDBJ databases">
        <title>Prjna785345.</title>
        <authorList>
            <person name="Rujirawat T."/>
            <person name="Krajaejun T."/>
        </authorList>
    </citation>
    <scope>NUCLEOTIDE SEQUENCE</scope>
    <source>
        <strain evidence="1">Pi057C3</strain>
    </source>
</reference>
<evidence type="ECO:0000313" key="2">
    <source>
        <dbReference type="Proteomes" id="UP001209570"/>
    </source>
</evidence>
<accession>A0AAD5LCA8</accession>
<dbReference type="EMBL" id="JAKCXM010000370">
    <property type="protein sequence ID" value="KAJ0394985.1"/>
    <property type="molecule type" value="Genomic_DNA"/>
</dbReference>
<name>A0AAD5LCA8_PYTIN</name>
<keyword evidence="2" id="KW-1185">Reference proteome</keyword>
<evidence type="ECO:0000313" key="1">
    <source>
        <dbReference type="EMBL" id="KAJ0394985.1"/>
    </source>
</evidence>
<dbReference type="AlphaFoldDB" id="A0AAD5LCA8"/>
<comment type="caution">
    <text evidence="1">The sequence shown here is derived from an EMBL/GenBank/DDBJ whole genome shotgun (WGS) entry which is preliminary data.</text>
</comment>
<sequence length="271" mass="30409">MSESTASGHTDTSFSVPTRRVAPVSLSLRKDSGRPKSHVNLHHCKEFLLACANEIHELEEVNPSFDYAEDTSSDAAAPTREAIRPRGGRVLEVSEVKSRVARRAMFDYVSVVDGSLSSMDTEDDDVDADQGTQLSEVLIRAEEVERDCETAESHADDQVQNRMICRHAFTQWRDSLRPRQTSERMRDARVLATKYRVFSALKSHRATSRLSLRRKQRGLRQLKAVALAARKQQEQPPSSGEAKANESRWVPRVTWELALTVLLGALVHSAM</sequence>
<protein>
    <submittedName>
        <fullName evidence="1">Uncharacterized protein</fullName>
    </submittedName>
</protein>
<proteinExistence type="predicted"/>
<gene>
    <name evidence="1" type="ORF">P43SY_001256</name>
</gene>
<dbReference type="Proteomes" id="UP001209570">
    <property type="component" value="Unassembled WGS sequence"/>
</dbReference>
<organism evidence="1 2">
    <name type="scientific">Pythium insidiosum</name>
    <name type="common">Pythiosis disease agent</name>
    <dbReference type="NCBI Taxonomy" id="114742"/>
    <lineage>
        <taxon>Eukaryota</taxon>
        <taxon>Sar</taxon>
        <taxon>Stramenopiles</taxon>
        <taxon>Oomycota</taxon>
        <taxon>Peronosporomycetes</taxon>
        <taxon>Pythiales</taxon>
        <taxon>Pythiaceae</taxon>
        <taxon>Pythium</taxon>
    </lineage>
</organism>